<gene>
    <name evidence="7 10" type="primary">sbcD</name>
    <name evidence="10" type="ORF">GCM10022394_30570</name>
</gene>
<dbReference type="PANTHER" id="PTHR30337">
    <property type="entry name" value="COMPONENT OF ATP-DEPENDENT DSDNA EXONUCLEASE"/>
    <property type="match status" value="1"/>
</dbReference>
<keyword evidence="6 7" id="KW-0269">Exonuclease</keyword>
<keyword evidence="7" id="KW-0233">DNA recombination</keyword>
<dbReference type="Proteomes" id="UP001500795">
    <property type="component" value="Unassembled WGS sequence"/>
</dbReference>
<keyword evidence="11" id="KW-1185">Reference proteome</keyword>
<dbReference type="InterPro" id="IPR050535">
    <property type="entry name" value="DNA_Repair-Maintenance_Comp"/>
</dbReference>
<dbReference type="RefSeq" id="WP_344959642.1">
    <property type="nucleotide sequence ID" value="NZ_BAABCX010000005.1"/>
</dbReference>
<comment type="caution">
    <text evidence="10">The sequence shown here is derived from an EMBL/GenBank/DDBJ whole genome shotgun (WGS) entry which is preliminary data.</text>
</comment>
<feature type="domain" description="Nuclease SbcCD subunit D C-terminal" evidence="9">
    <location>
        <begin position="282"/>
        <end position="380"/>
    </location>
</feature>
<dbReference type="InterPro" id="IPR029052">
    <property type="entry name" value="Metallo-depent_PP-like"/>
</dbReference>
<name>A0ABP6WEJ4_9GAMM</name>
<dbReference type="Pfam" id="PF12320">
    <property type="entry name" value="SbcD_C"/>
    <property type="match status" value="1"/>
</dbReference>
<dbReference type="InterPro" id="IPR041796">
    <property type="entry name" value="Mre11_N"/>
</dbReference>
<keyword evidence="7" id="KW-0255">Endonuclease</keyword>
<evidence type="ECO:0000256" key="4">
    <source>
        <dbReference type="ARBA" id="ARBA00022722"/>
    </source>
</evidence>
<evidence type="ECO:0000256" key="5">
    <source>
        <dbReference type="ARBA" id="ARBA00022801"/>
    </source>
</evidence>
<dbReference type="SUPFAM" id="SSF56300">
    <property type="entry name" value="Metallo-dependent phosphatases"/>
    <property type="match status" value="1"/>
</dbReference>
<comment type="subunit">
    <text evidence="2 7">Heterodimer of SbcC and SbcD.</text>
</comment>
<evidence type="ECO:0000256" key="7">
    <source>
        <dbReference type="RuleBase" id="RU363069"/>
    </source>
</evidence>
<evidence type="ECO:0000256" key="1">
    <source>
        <dbReference type="ARBA" id="ARBA00010555"/>
    </source>
</evidence>
<dbReference type="EMBL" id="BAABCX010000005">
    <property type="protein sequence ID" value="GAA3548317.1"/>
    <property type="molecule type" value="Genomic_DNA"/>
</dbReference>
<proteinExistence type="inferred from homology"/>
<evidence type="ECO:0000259" key="9">
    <source>
        <dbReference type="Pfam" id="PF12320"/>
    </source>
</evidence>
<dbReference type="InterPro" id="IPR004593">
    <property type="entry name" value="SbcD"/>
</dbReference>
<feature type="domain" description="Calcineurin-like phosphoesterase" evidence="8">
    <location>
        <begin position="1"/>
        <end position="231"/>
    </location>
</feature>
<dbReference type="GO" id="GO:0004527">
    <property type="term" value="F:exonuclease activity"/>
    <property type="evidence" value="ECO:0007669"/>
    <property type="project" value="UniProtKB-KW"/>
</dbReference>
<comment type="function">
    <text evidence="7">SbcCD cleaves DNA hairpin structures. These structures can inhibit DNA replication and are intermediates in certain DNA recombination reactions. The complex acts as a 3'-&gt;5' double strand exonuclease that can open hairpins. It also has a 5' single-strand endonuclease activity.</text>
</comment>
<keyword evidence="5 7" id="KW-0378">Hydrolase</keyword>
<sequence length="406" mass="44505">MRILHTSDWHLGQHFMGKTRAAEHQAFFGWLIEQIGQHRVDVVLVAGDVFDTGSPASYARELYNTFIVEIQKTGVELVILGGNHDSVAMLGEARELLGCLNTHVIPGVLANPADQLLVLPRQGGEAGAILCAIPYIRPRDVLESRAGQSGTDKQQALMAAIQAHYQSLFEQAQAMRDELALPLPIIATGHLTTVGASSSDSVRDIYIGSLEAFPAGAFPPADYIALGHLHKGQKVAGLEHVRYCGSPLALSFDEVGQQKQVLLLEFAEDRLATVTPLAVPQFQPLARVRGTLAELEPLIARAAEQAPPGQNVWLEVTVSGDDYLSDLQSRIQQFTRELPVEVLGIRRARSEKGNSLTAQSRETLAELGPLEVFERRLAQEQLDEPLQQQLSELYRQMLVQVQEQPA</sequence>
<evidence type="ECO:0000259" key="8">
    <source>
        <dbReference type="Pfam" id="PF00149"/>
    </source>
</evidence>
<evidence type="ECO:0000256" key="3">
    <source>
        <dbReference type="ARBA" id="ARBA00013365"/>
    </source>
</evidence>
<reference evidence="11" key="1">
    <citation type="journal article" date="2019" name="Int. J. Syst. Evol. Microbiol.">
        <title>The Global Catalogue of Microorganisms (GCM) 10K type strain sequencing project: providing services to taxonomists for standard genome sequencing and annotation.</title>
        <authorList>
            <consortium name="The Broad Institute Genomics Platform"/>
            <consortium name="The Broad Institute Genome Sequencing Center for Infectious Disease"/>
            <person name="Wu L."/>
            <person name="Ma J."/>
        </authorList>
    </citation>
    <scope>NUCLEOTIDE SEQUENCE [LARGE SCALE GENOMIC DNA]</scope>
    <source>
        <strain evidence="11">JCM 17110</strain>
    </source>
</reference>
<keyword evidence="7" id="KW-0235">DNA replication</keyword>
<dbReference type="InterPro" id="IPR026843">
    <property type="entry name" value="SbcD_C"/>
</dbReference>
<keyword evidence="4 7" id="KW-0540">Nuclease</keyword>
<accession>A0ABP6WEJ4</accession>
<evidence type="ECO:0000313" key="11">
    <source>
        <dbReference type="Proteomes" id="UP001500795"/>
    </source>
</evidence>
<dbReference type="NCBIfam" id="TIGR00619">
    <property type="entry name" value="sbcd"/>
    <property type="match status" value="1"/>
</dbReference>
<dbReference type="NCBIfam" id="NF008206">
    <property type="entry name" value="PRK10966.1"/>
    <property type="match status" value="1"/>
</dbReference>
<dbReference type="Gene3D" id="3.30.160.720">
    <property type="match status" value="1"/>
</dbReference>
<comment type="similarity">
    <text evidence="1 7">Belongs to the SbcD family.</text>
</comment>
<evidence type="ECO:0000313" key="10">
    <source>
        <dbReference type="EMBL" id="GAA3548317.1"/>
    </source>
</evidence>
<dbReference type="Pfam" id="PF00149">
    <property type="entry name" value="Metallophos"/>
    <property type="match status" value="1"/>
</dbReference>
<evidence type="ECO:0000256" key="6">
    <source>
        <dbReference type="ARBA" id="ARBA00022839"/>
    </source>
</evidence>
<dbReference type="Gene3D" id="3.60.21.10">
    <property type="match status" value="1"/>
</dbReference>
<dbReference type="PANTHER" id="PTHR30337:SF0">
    <property type="entry name" value="NUCLEASE SBCCD SUBUNIT D"/>
    <property type="match status" value="1"/>
</dbReference>
<dbReference type="CDD" id="cd00840">
    <property type="entry name" value="MPP_Mre11_N"/>
    <property type="match status" value="1"/>
</dbReference>
<evidence type="ECO:0000256" key="2">
    <source>
        <dbReference type="ARBA" id="ARBA00011322"/>
    </source>
</evidence>
<dbReference type="InterPro" id="IPR004843">
    <property type="entry name" value="Calcineurin-like_PHP"/>
</dbReference>
<organism evidence="10 11">
    <name type="scientific">Zobellella aerophila</name>
    <dbReference type="NCBI Taxonomy" id="870480"/>
    <lineage>
        <taxon>Bacteria</taxon>
        <taxon>Pseudomonadati</taxon>
        <taxon>Pseudomonadota</taxon>
        <taxon>Gammaproteobacteria</taxon>
        <taxon>Aeromonadales</taxon>
        <taxon>Aeromonadaceae</taxon>
        <taxon>Zobellella</taxon>
    </lineage>
</organism>
<protein>
    <recommendedName>
        <fullName evidence="3 7">Nuclease SbcCD subunit D</fullName>
    </recommendedName>
</protein>